<accession>A0A934Q3I7</accession>
<dbReference type="Proteomes" id="UP000617041">
    <property type="component" value="Unassembled WGS sequence"/>
</dbReference>
<proteinExistence type="predicted"/>
<comment type="caution">
    <text evidence="2">The sequence shown here is derived from an EMBL/GenBank/DDBJ whole genome shotgun (WGS) entry which is preliminary data.</text>
</comment>
<gene>
    <name evidence="2" type="ORF">I8E28_13365</name>
</gene>
<evidence type="ECO:0000259" key="1">
    <source>
        <dbReference type="Pfam" id="PF12705"/>
    </source>
</evidence>
<dbReference type="Gene3D" id="3.90.320.10">
    <property type="match status" value="1"/>
</dbReference>
<dbReference type="InterPro" id="IPR027417">
    <property type="entry name" value="P-loop_NTPase"/>
</dbReference>
<dbReference type="InterPro" id="IPR011604">
    <property type="entry name" value="PDDEXK-like_dom_sf"/>
</dbReference>
<evidence type="ECO:0000313" key="2">
    <source>
        <dbReference type="EMBL" id="MBK0393582.1"/>
    </source>
</evidence>
<name>A0A934Q3I7_9BURK</name>
<evidence type="ECO:0000313" key="3">
    <source>
        <dbReference type="Proteomes" id="UP000617041"/>
    </source>
</evidence>
<dbReference type="Pfam" id="PF12705">
    <property type="entry name" value="PDDEXK_1"/>
    <property type="match status" value="1"/>
</dbReference>
<keyword evidence="3" id="KW-1185">Reference proteome</keyword>
<feature type="domain" description="PD-(D/E)XK endonuclease-like" evidence="1">
    <location>
        <begin position="584"/>
        <end position="829"/>
    </location>
</feature>
<dbReference type="EMBL" id="JAEDAO010000001">
    <property type="protein sequence ID" value="MBK0393582.1"/>
    <property type="molecule type" value="Genomic_DNA"/>
</dbReference>
<dbReference type="InterPro" id="IPR038726">
    <property type="entry name" value="PDDEXK_AddAB-type"/>
</dbReference>
<dbReference type="SUPFAM" id="SSF52540">
    <property type="entry name" value="P-loop containing nucleoside triphosphate hydrolases"/>
    <property type="match status" value="1"/>
</dbReference>
<dbReference type="RefSeq" id="WP_200788544.1">
    <property type="nucleotide sequence ID" value="NZ_JAEDAO010000001.1"/>
</dbReference>
<reference evidence="2" key="1">
    <citation type="submission" date="2020-12" db="EMBL/GenBank/DDBJ databases">
        <title>Ramlibacter sp. nov., isolated from a freshwater alga, Cryptomonas.</title>
        <authorList>
            <person name="Kim H.M."/>
            <person name="Jeon C.O."/>
        </authorList>
    </citation>
    <scope>NUCLEOTIDE SEQUENCE</scope>
    <source>
        <strain evidence="2">CrO1</strain>
    </source>
</reference>
<dbReference type="AlphaFoldDB" id="A0A934Q3I7"/>
<organism evidence="2 3">
    <name type="scientific">Ramlibacter algicola</name>
    <dbReference type="NCBI Taxonomy" id="2795217"/>
    <lineage>
        <taxon>Bacteria</taxon>
        <taxon>Pseudomonadati</taxon>
        <taxon>Pseudomonadota</taxon>
        <taxon>Betaproteobacteria</taxon>
        <taxon>Burkholderiales</taxon>
        <taxon>Comamonadaceae</taxon>
        <taxon>Ramlibacter</taxon>
    </lineage>
</organism>
<sequence length="835" mass="91184">MGVIGTAAQTPWAEWLGRVRQQLDARAVHPSRAVVLLPYAQLMPIARRHWAQVSPEGFAPRFETTMDRAGRHAAEPGPEDISFDRGRDLVTARGWLERAGLGAKASVLAGRLVDAAWQVAGCVAAVPPQARDAWALQARPALSAGLDAPVLALEAAVARIALEWALATRHPRDVLFEDAAWNGVDLLVACEGLQPDPLAQAIAARLGDRAVRLPLPEAAAAGEVRLHACTDPADEAQRAAACVLRHLEAGRAPVALAAIDRGLTRRIRAMLGVRGVSVRDETGWKLSTTRAAAQVMGLLQASRRTAASDDVLEWLKDVPALASFSVDALERTVRRNGWRDWHEVSRLAQDAPPWAGAVPQVDGWRESLQAPRALSQWQVVLREVLQSTGAWTSLQRDEAGQQVLQVLGLDDVSLGLWREWPQGARRLGAGEFIAWAADTLESASFIPPAPREAQVVILPFAQIVARDFAAVVLAGCDEARLPAAPEPPGAWTRAQRAALGLPARETLAREQALAWRHALAMPLVDVLWRTADGAGEPVLPSPLVQGWTLGRGVAEAADPRELATLDVQVITQPQAIGSSLPVERLSASAYEDLRRCPYRFFALRQLGLQEANEIDVELDKRDFGTWLHLVLREFHEEDARAPDGDRAALLDRCADSAARRLGLANGEFLPYRAAWPQVRDGYLAWLQQHEAQGWRFASAETDHAMPLERWQLIGRIDRIDTGPDGRRMVIDYKTEGLNATRERVKVSQEDTQLAFYAALLEDDELAAAYVNVGERGDTVRVQQDDVVAARDALLDGIRHDLGRIADGVPLQALGEGRACEFCAARGLCRKDGWHD</sequence>
<protein>
    <submittedName>
        <fullName evidence="2">PD-(D/E)XK nuclease family protein</fullName>
    </submittedName>
</protein>